<proteinExistence type="predicted"/>
<name>A0A1I4AH26_9PROT</name>
<reference evidence="3" key="1">
    <citation type="submission" date="2016-10" db="EMBL/GenBank/DDBJ databases">
        <authorList>
            <person name="Varghese N."/>
            <person name="Submissions S."/>
        </authorList>
    </citation>
    <scope>NUCLEOTIDE SEQUENCE [LARGE SCALE GENOMIC DNA]</scope>
    <source>
        <strain evidence="3">Nm69</strain>
    </source>
</reference>
<dbReference type="Pfam" id="PF05598">
    <property type="entry name" value="DUF772"/>
    <property type="match status" value="1"/>
</dbReference>
<dbReference type="RefSeq" id="WP_090698569.1">
    <property type="nucleotide sequence ID" value="NZ_FOSP01000009.1"/>
</dbReference>
<feature type="domain" description="Transposase InsH N-terminal" evidence="1">
    <location>
        <begin position="1"/>
        <end position="43"/>
    </location>
</feature>
<gene>
    <name evidence="2" type="ORF">SAMN05216302_10099</name>
</gene>
<sequence>MLLVGIWHNGLSDEAVEDMANASLHVIRFLGLSLEDDVPDHSV</sequence>
<dbReference type="InterPro" id="IPR008490">
    <property type="entry name" value="Transposase_InsH_N"/>
</dbReference>
<dbReference type="Proteomes" id="UP000199533">
    <property type="component" value="Unassembled WGS sequence"/>
</dbReference>
<dbReference type="AlphaFoldDB" id="A0A1I4AH26"/>
<evidence type="ECO:0000259" key="1">
    <source>
        <dbReference type="Pfam" id="PF05598"/>
    </source>
</evidence>
<evidence type="ECO:0000313" key="3">
    <source>
        <dbReference type="Proteomes" id="UP000199533"/>
    </source>
</evidence>
<organism evidence="2 3">
    <name type="scientific">Nitrosomonas aestuarii</name>
    <dbReference type="NCBI Taxonomy" id="52441"/>
    <lineage>
        <taxon>Bacteria</taxon>
        <taxon>Pseudomonadati</taxon>
        <taxon>Pseudomonadota</taxon>
        <taxon>Betaproteobacteria</taxon>
        <taxon>Nitrosomonadales</taxon>
        <taxon>Nitrosomonadaceae</taxon>
        <taxon>Nitrosomonas</taxon>
    </lineage>
</organism>
<dbReference type="EMBL" id="FOSP01000009">
    <property type="protein sequence ID" value="SFK55066.1"/>
    <property type="molecule type" value="Genomic_DNA"/>
</dbReference>
<evidence type="ECO:0000313" key="2">
    <source>
        <dbReference type="EMBL" id="SFK55066.1"/>
    </source>
</evidence>
<protein>
    <submittedName>
        <fullName evidence="2">Transposase domain</fullName>
    </submittedName>
</protein>
<keyword evidence="3" id="KW-1185">Reference proteome</keyword>
<accession>A0A1I4AH26</accession>